<evidence type="ECO:0000313" key="2">
    <source>
        <dbReference type="EMBL" id="KAF4468267.1"/>
    </source>
</evidence>
<dbReference type="SUPFAM" id="SSF51905">
    <property type="entry name" value="FAD/NAD(P)-binding domain"/>
    <property type="match status" value="1"/>
</dbReference>
<evidence type="ECO:0000313" key="3">
    <source>
        <dbReference type="Proteomes" id="UP000554235"/>
    </source>
</evidence>
<dbReference type="AlphaFoldDB" id="A0A8H4LHM7"/>
<reference evidence="2 3" key="1">
    <citation type="submission" date="2020-01" db="EMBL/GenBank/DDBJ databases">
        <title>Identification and distribution of gene clusters putatively required for synthesis of sphingolipid metabolism inhibitors in phylogenetically diverse species of the filamentous fungus Fusarium.</title>
        <authorList>
            <person name="Kim H.-S."/>
            <person name="Busman M."/>
            <person name="Brown D.W."/>
            <person name="Divon H."/>
            <person name="Uhlig S."/>
            <person name="Proctor R.H."/>
        </authorList>
    </citation>
    <scope>NUCLEOTIDE SEQUENCE [LARGE SCALE GENOMIC DNA]</scope>
    <source>
        <strain evidence="2 3">NRRL 20459</strain>
    </source>
</reference>
<dbReference type="InterPro" id="IPR036188">
    <property type="entry name" value="FAD/NAD-bd_sf"/>
</dbReference>
<dbReference type="Pfam" id="PF01266">
    <property type="entry name" value="DAO"/>
    <property type="match status" value="1"/>
</dbReference>
<dbReference type="InterPro" id="IPR006076">
    <property type="entry name" value="FAD-dep_OxRdtase"/>
</dbReference>
<comment type="caution">
    <text evidence="2">The sequence shown here is derived from an EMBL/GenBank/DDBJ whole genome shotgun (WGS) entry which is preliminary data.</text>
</comment>
<dbReference type="Proteomes" id="UP000554235">
    <property type="component" value="Unassembled WGS sequence"/>
</dbReference>
<name>A0A8H4LHM7_9HYPO</name>
<gene>
    <name evidence="2" type="ORF">FALBO_4834</name>
</gene>
<dbReference type="Gene3D" id="3.30.9.10">
    <property type="entry name" value="D-Amino Acid Oxidase, subunit A, domain 2"/>
    <property type="match status" value="1"/>
</dbReference>
<evidence type="ECO:0000259" key="1">
    <source>
        <dbReference type="Pfam" id="PF01266"/>
    </source>
</evidence>
<organism evidence="2 3">
    <name type="scientific">Fusarium albosuccineum</name>
    <dbReference type="NCBI Taxonomy" id="1237068"/>
    <lineage>
        <taxon>Eukaryota</taxon>
        <taxon>Fungi</taxon>
        <taxon>Dikarya</taxon>
        <taxon>Ascomycota</taxon>
        <taxon>Pezizomycotina</taxon>
        <taxon>Sordariomycetes</taxon>
        <taxon>Hypocreomycetidae</taxon>
        <taxon>Hypocreales</taxon>
        <taxon>Nectriaceae</taxon>
        <taxon>Fusarium</taxon>
        <taxon>Fusarium decemcellulare species complex</taxon>
    </lineage>
</organism>
<dbReference type="PANTHER" id="PTHR13847">
    <property type="entry name" value="SARCOSINE DEHYDROGENASE-RELATED"/>
    <property type="match status" value="1"/>
</dbReference>
<accession>A0A8H4LHM7</accession>
<dbReference type="GO" id="GO:0005737">
    <property type="term" value="C:cytoplasm"/>
    <property type="evidence" value="ECO:0007669"/>
    <property type="project" value="TreeGrafter"/>
</dbReference>
<dbReference type="PANTHER" id="PTHR13847:SF260">
    <property type="entry name" value="FAD DEPENDENT OXIDOREDUCTASE DOMAIN-CONTAINING PROTEIN"/>
    <property type="match status" value="1"/>
</dbReference>
<proteinExistence type="predicted"/>
<keyword evidence="3" id="KW-1185">Reference proteome</keyword>
<dbReference type="EMBL" id="JAADYS010000636">
    <property type="protein sequence ID" value="KAF4468267.1"/>
    <property type="molecule type" value="Genomic_DNA"/>
</dbReference>
<dbReference type="Gene3D" id="3.50.50.60">
    <property type="entry name" value="FAD/NAD(P)-binding domain"/>
    <property type="match status" value="1"/>
</dbReference>
<dbReference type="OrthoDB" id="429143at2759"/>
<protein>
    <submittedName>
        <fullName evidence="2">FAD dependent oxidoreductase</fullName>
    </submittedName>
</protein>
<feature type="domain" description="FAD dependent oxidoreductase" evidence="1">
    <location>
        <begin position="40"/>
        <end position="410"/>
    </location>
</feature>
<sequence>MMQTSLPVPDPTLSHWHRTTRSFPHLNANHLTQVPASTRYLIIGSGISGALTAWELIDSGIDGNDVLILEAREAVSGATGRNAGHVRPDAFHGFSRFSSIHGPEQARLIIENEKLVLQSVKDFVESNNIDCDFNYTTTLDVCLNQAYANSIGESFSQFCDAGGDISHINFYQGDEARAKTNLTTAVSAYEWPAASNHPGKLCQWILNDVITKGAKLWTHCPATKILRHQGNDMQWDVHTPRGIVVAETVVHCTNAYAAFLLPDLASILTPRRAQGHSYIPPPSLSGENTLKSTLALRYGPGHFFSVNQLKDGTVILGGWATRSDADWTPDFLKDRYTFDDTIHNPRMMESSIAEFSRLTSAPPPQRPGEGFSHVWTGIVGETPDAVPLIGPIERLAGQWICAGFNGHGMARIFQCAPGLVKLMAGKPWSATGLPECFHLTQQRLERIDKLKVKNWNTRSQIDAGDGT</sequence>